<dbReference type="EMBL" id="OZ034814">
    <property type="protein sequence ID" value="CAL1361189.1"/>
    <property type="molecule type" value="Genomic_DNA"/>
</dbReference>
<name>A0AAV2CY17_9ROSI</name>
<reference evidence="1 2" key="1">
    <citation type="submission" date="2024-04" db="EMBL/GenBank/DDBJ databases">
        <authorList>
            <person name="Fracassetti M."/>
        </authorList>
    </citation>
    <scope>NUCLEOTIDE SEQUENCE [LARGE SCALE GENOMIC DNA]</scope>
</reference>
<gene>
    <name evidence="1" type="ORF">LTRI10_LOCUS8576</name>
</gene>
<sequence length="82" mass="9470">MIDLRQGEGLEASRKVVIEDNNGDKLLPLKMKSFRAFQMFHRQKTLRRRDRRVSASLSEKNHRMNFGGGVHDGRILSQVSFA</sequence>
<dbReference type="AlphaFoldDB" id="A0AAV2CY17"/>
<protein>
    <submittedName>
        <fullName evidence="1">Uncharacterized protein</fullName>
    </submittedName>
</protein>
<evidence type="ECO:0000313" key="1">
    <source>
        <dbReference type="EMBL" id="CAL1361189.1"/>
    </source>
</evidence>
<organism evidence="1 2">
    <name type="scientific">Linum trigynum</name>
    <dbReference type="NCBI Taxonomy" id="586398"/>
    <lineage>
        <taxon>Eukaryota</taxon>
        <taxon>Viridiplantae</taxon>
        <taxon>Streptophyta</taxon>
        <taxon>Embryophyta</taxon>
        <taxon>Tracheophyta</taxon>
        <taxon>Spermatophyta</taxon>
        <taxon>Magnoliopsida</taxon>
        <taxon>eudicotyledons</taxon>
        <taxon>Gunneridae</taxon>
        <taxon>Pentapetalae</taxon>
        <taxon>rosids</taxon>
        <taxon>fabids</taxon>
        <taxon>Malpighiales</taxon>
        <taxon>Linaceae</taxon>
        <taxon>Linum</taxon>
    </lineage>
</organism>
<proteinExistence type="predicted"/>
<accession>A0AAV2CY17</accession>
<keyword evidence="2" id="KW-1185">Reference proteome</keyword>
<evidence type="ECO:0000313" key="2">
    <source>
        <dbReference type="Proteomes" id="UP001497516"/>
    </source>
</evidence>
<dbReference type="Proteomes" id="UP001497516">
    <property type="component" value="Chromosome 10"/>
</dbReference>